<dbReference type="SUPFAM" id="SSF56281">
    <property type="entry name" value="Metallo-hydrolase/oxidoreductase"/>
    <property type="match status" value="1"/>
</dbReference>
<name>A0A1Z4BQY4_9FLAO</name>
<dbReference type="PANTHER" id="PTHR30619">
    <property type="entry name" value="DNA INTERNALIZATION/COMPETENCE PROTEIN COMEC/REC2"/>
    <property type="match status" value="1"/>
</dbReference>
<accession>A0A1Z4BQY4</accession>
<dbReference type="Pfam" id="PF00753">
    <property type="entry name" value="Lactamase_B"/>
    <property type="match status" value="1"/>
</dbReference>
<keyword evidence="3" id="KW-1185">Reference proteome</keyword>
<dbReference type="RefSeq" id="WP_088594556.1">
    <property type="nucleotide sequence ID" value="NZ_CP022022.1"/>
</dbReference>
<dbReference type="AlphaFoldDB" id="A0A1Z4BQY4"/>
<dbReference type="EMBL" id="CP022022">
    <property type="protein sequence ID" value="ASF43623.1"/>
    <property type="molecule type" value="Genomic_DNA"/>
</dbReference>
<evidence type="ECO:0000313" key="3">
    <source>
        <dbReference type="Proteomes" id="UP000197007"/>
    </source>
</evidence>
<protein>
    <recommendedName>
        <fullName evidence="1">Metallo-beta-lactamase domain-containing protein</fullName>
    </recommendedName>
</protein>
<gene>
    <name evidence="2" type="ORF">CBG49_11345</name>
</gene>
<evidence type="ECO:0000259" key="1">
    <source>
        <dbReference type="Pfam" id="PF00753"/>
    </source>
</evidence>
<dbReference type="InterPro" id="IPR052159">
    <property type="entry name" value="Competence_DNA_uptake"/>
</dbReference>
<organism evidence="2 3">
    <name type="scientific">Capnocytophaga endodontalis</name>
    <dbReference type="NCBI Taxonomy" id="2708117"/>
    <lineage>
        <taxon>Bacteria</taxon>
        <taxon>Pseudomonadati</taxon>
        <taxon>Bacteroidota</taxon>
        <taxon>Flavobacteriia</taxon>
        <taxon>Flavobacteriales</taxon>
        <taxon>Flavobacteriaceae</taxon>
        <taxon>Capnocytophaga</taxon>
    </lineage>
</organism>
<dbReference type="KEGG" id="capn:CBG49_11345"/>
<dbReference type="InterPro" id="IPR001279">
    <property type="entry name" value="Metallo-B-lactamas"/>
</dbReference>
<dbReference type="PANTHER" id="PTHR30619:SF1">
    <property type="entry name" value="RECOMBINATION PROTEIN 2"/>
    <property type="match status" value="1"/>
</dbReference>
<reference evidence="3" key="1">
    <citation type="submission" date="2017-06" db="EMBL/GenBank/DDBJ databases">
        <title>Complete genome sequence of Capnocytophaga sp. KCOM 1579 (=ChDC OS43) isolated from a human refractory periapical abscess lesion.</title>
        <authorList>
            <person name="Kook J.-K."/>
            <person name="Park S.-N."/>
            <person name="Lim Y.K."/>
            <person name="Roh H."/>
        </authorList>
    </citation>
    <scope>NUCLEOTIDE SEQUENCE [LARGE SCALE GENOMIC DNA]</scope>
    <source>
        <strain evidence="3">ChDC OS43</strain>
    </source>
</reference>
<feature type="domain" description="Metallo-beta-lactamase" evidence="1">
    <location>
        <begin position="26"/>
        <end position="82"/>
    </location>
</feature>
<dbReference type="Gene3D" id="3.60.15.10">
    <property type="entry name" value="Ribonuclease Z/Hydroxyacylglutathione hydrolase-like"/>
    <property type="match status" value="1"/>
</dbReference>
<sequence>MELYCYQAECGDAIRISFVGNDKKRHNIFLDSGYKRTYNKILKEEINTLIKREEKIDLWILSHIHNDHIGGVIEYIKAINNGELDDITKEWFYNLPQEISKKRQNDIISLPMSIAQSDIISEYLTQNKDGQNDITTDINTYNIYGMKISILSPTPLVIEDLRNKYRKNIFPKKNEVDEVSFPISVFSNDYNKKLEEFNIEEYNEDNSLENKSSIAALFEFQNKKILWLADSHSSIVLNSLKQKGYSIKNPLICDYVILSHHASKGNNNIEFFSVLKCFNYIISSSGNNKYNLPNKEVFARLLRNTNREKKKYSLYFTYADDILKNIFQVDGTDCEEKWNFRVVYSQEKYIYFQL</sequence>
<proteinExistence type="predicted"/>
<evidence type="ECO:0000313" key="2">
    <source>
        <dbReference type="EMBL" id="ASF43623.1"/>
    </source>
</evidence>
<dbReference type="Proteomes" id="UP000197007">
    <property type="component" value="Chromosome"/>
</dbReference>
<dbReference type="InterPro" id="IPR036866">
    <property type="entry name" value="RibonucZ/Hydroxyglut_hydro"/>
</dbReference>